<proteinExistence type="inferred from homology"/>
<evidence type="ECO:0000256" key="5">
    <source>
        <dbReference type="ARBA" id="ARBA00033748"/>
    </source>
</evidence>
<keyword evidence="9" id="KW-1185">Reference proteome</keyword>
<gene>
    <name evidence="8" type="ORF">SAMN05445060_2305</name>
</gene>
<evidence type="ECO:0000256" key="3">
    <source>
        <dbReference type="ARBA" id="ARBA00023002"/>
    </source>
</evidence>
<dbReference type="InterPro" id="IPR051260">
    <property type="entry name" value="Diverse_substr_monoxygenases"/>
</dbReference>
<accession>A0A1N7FV01</accession>
<dbReference type="GO" id="GO:0016705">
    <property type="term" value="F:oxidoreductase activity, acting on paired donors, with incorporation or reduction of molecular oxygen"/>
    <property type="evidence" value="ECO:0007669"/>
    <property type="project" value="InterPro"/>
</dbReference>
<dbReference type="SUPFAM" id="SSF51679">
    <property type="entry name" value="Bacterial luciferase-like"/>
    <property type="match status" value="1"/>
</dbReference>
<sequence>MPSSRQIHLGVALDGAGWHPAAWRDPHSRPRELFAAEYWADLAATAEHGLLDFATIEDTLASPGPPGAASEPAPTDRVRARLDANLVAARIAPTTTRLGLIPTITTTHTEPFHVSKALATLDYTSRGRAGWQVRVSPSTQEAGHFGRRQIPELDFRDPASLLAAPVPEFVTDLFAEAADFVEVVRRLWDSWEDDAEIRDVATRRFIDRGKLHHVDFQGRFFSVRGPSITPRPPQGQPVVTALAHRDFAYELAARTADLVFVTPGRETAAELLTEVGTAAERVGRAGEPLRVFADVVVFLDTDEQRGEARLRRLDDLAGHALTSDAVVFAGSAAELADLLAVWSEQGVDGIRLRPGVAVDDLTAISSKLVPELQRRGLFRTAYTASSLRGLLRLPVDVPNRYAATTSNGVQPAR</sequence>
<feature type="binding site" evidence="6">
    <location>
        <position position="103"/>
    </location>
    <ligand>
        <name>FMN</name>
        <dbReference type="ChEBI" id="CHEBI:58210"/>
    </ligand>
</feature>
<reference evidence="8 9" key="1">
    <citation type="submission" date="2017-01" db="EMBL/GenBank/DDBJ databases">
        <authorList>
            <person name="Mah S.A."/>
            <person name="Swanson W.J."/>
            <person name="Moy G.W."/>
            <person name="Vacquier V.D."/>
        </authorList>
    </citation>
    <scope>NUCLEOTIDE SEQUENCE [LARGE SCALE GENOMIC DNA]</scope>
    <source>
        <strain evidence="8 9">CPCC 203464</strain>
    </source>
</reference>
<dbReference type="Pfam" id="PF00296">
    <property type="entry name" value="Bac_luciferase"/>
    <property type="match status" value="1"/>
</dbReference>
<evidence type="ECO:0000256" key="6">
    <source>
        <dbReference type="PIRSR" id="PIRSR000337-1"/>
    </source>
</evidence>
<keyword evidence="2 6" id="KW-0288">FMN</keyword>
<dbReference type="EMBL" id="FTNT01000006">
    <property type="protein sequence ID" value="SIS04117.1"/>
    <property type="molecule type" value="Genomic_DNA"/>
</dbReference>
<dbReference type="RefSeq" id="WP_076479605.1">
    <property type="nucleotide sequence ID" value="NZ_FTNT01000006.1"/>
</dbReference>
<dbReference type="Proteomes" id="UP000186218">
    <property type="component" value="Unassembled WGS sequence"/>
</dbReference>
<evidence type="ECO:0000313" key="9">
    <source>
        <dbReference type="Proteomes" id="UP000186218"/>
    </source>
</evidence>
<dbReference type="OrthoDB" id="4437611at2"/>
<evidence type="ECO:0000256" key="2">
    <source>
        <dbReference type="ARBA" id="ARBA00022643"/>
    </source>
</evidence>
<evidence type="ECO:0000256" key="1">
    <source>
        <dbReference type="ARBA" id="ARBA00022630"/>
    </source>
</evidence>
<dbReference type="InterPro" id="IPR016215">
    <property type="entry name" value="NTA_MOA"/>
</dbReference>
<feature type="binding site" evidence="6">
    <location>
        <position position="58"/>
    </location>
    <ligand>
        <name>FMN</name>
        <dbReference type="ChEBI" id="CHEBI:58210"/>
    </ligand>
</feature>
<dbReference type="STRING" id="1344003.SAMN05445060_2305"/>
<name>A0A1N7FV01_9NOCA</name>
<dbReference type="AlphaFoldDB" id="A0A1N7FV01"/>
<comment type="similarity">
    <text evidence="5">Belongs to the NtaA/SnaA/DszA monooxygenase family.</text>
</comment>
<protein>
    <submittedName>
        <fullName evidence="8">Flavin-dependent oxidoreductase, luciferase family (Includes alkanesulfonate monooxygenase SsuD and methylene tetrahydromethanopterin reductase)</fullName>
    </submittedName>
</protein>
<dbReference type="InterPro" id="IPR011251">
    <property type="entry name" value="Luciferase-like_dom"/>
</dbReference>
<feature type="domain" description="Luciferase-like" evidence="7">
    <location>
        <begin position="30"/>
        <end position="312"/>
    </location>
</feature>
<dbReference type="GO" id="GO:0004497">
    <property type="term" value="F:monooxygenase activity"/>
    <property type="evidence" value="ECO:0007669"/>
    <property type="project" value="UniProtKB-KW"/>
</dbReference>
<evidence type="ECO:0000256" key="4">
    <source>
        <dbReference type="ARBA" id="ARBA00023033"/>
    </source>
</evidence>
<dbReference type="InterPro" id="IPR036661">
    <property type="entry name" value="Luciferase-like_sf"/>
</dbReference>
<keyword evidence="4 8" id="KW-0503">Monooxygenase</keyword>
<keyword evidence="3" id="KW-0560">Oxidoreductase</keyword>
<dbReference type="PANTHER" id="PTHR30011:SF16">
    <property type="entry name" value="C2H2 FINGER DOMAIN TRANSCRIPTION FACTOR (EUROFUNG)-RELATED"/>
    <property type="match status" value="1"/>
</dbReference>
<organism evidence="8 9">
    <name type="scientific">Williamsia sterculiae</name>
    <dbReference type="NCBI Taxonomy" id="1344003"/>
    <lineage>
        <taxon>Bacteria</taxon>
        <taxon>Bacillati</taxon>
        <taxon>Actinomycetota</taxon>
        <taxon>Actinomycetes</taxon>
        <taxon>Mycobacteriales</taxon>
        <taxon>Nocardiaceae</taxon>
        <taxon>Williamsia</taxon>
    </lineage>
</organism>
<dbReference type="PANTHER" id="PTHR30011">
    <property type="entry name" value="ALKANESULFONATE MONOOXYGENASE-RELATED"/>
    <property type="match status" value="1"/>
</dbReference>
<dbReference type="Gene3D" id="3.20.20.30">
    <property type="entry name" value="Luciferase-like domain"/>
    <property type="match status" value="1"/>
</dbReference>
<dbReference type="PIRSF" id="PIRSF000337">
    <property type="entry name" value="NTA_MOA"/>
    <property type="match status" value="1"/>
</dbReference>
<evidence type="ECO:0000259" key="7">
    <source>
        <dbReference type="Pfam" id="PF00296"/>
    </source>
</evidence>
<evidence type="ECO:0000313" key="8">
    <source>
        <dbReference type="EMBL" id="SIS04117.1"/>
    </source>
</evidence>
<keyword evidence="1 6" id="KW-0285">Flavoprotein</keyword>